<organism evidence="9 10">
    <name type="scientific">Candidatus Eisenbergiella pullistercoris</name>
    <dbReference type="NCBI Taxonomy" id="2838555"/>
    <lineage>
        <taxon>Bacteria</taxon>
        <taxon>Bacillati</taxon>
        <taxon>Bacillota</taxon>
        <taxon>Clostridia</taxon>
        <taxon>Lachnospirales</taxon>
        <taxon>Lachnospiraceae</taxon>
        <taxon>Eisenbergiella</taxon>
    </lineage>
</organism>
<sequence>MERWVADPGFLRAHRTAGREKLAITPKDKLADWESYDAAGARQLRDVLETGDGSAILYGLDGIPLEAITQEQYVLEGSFDAAEFAGGHYVLAVVPGLELGTEYPVLPAPSAGSTVELNGRAYTVMAVVYPLNPVTLLPVQQDAGNKFSLNFILPAETFREQWPDHTLRKLFLNVDEYRETTDPGLPVASRQTMAEQYEVQTRSSAVMGNTVSVVIALVGVLNFINSMVTAIVSRKREFAVIQSVGMTKKQLGRMLVNEGLFYAVLTLGASYLISSLAVGIVVRAMVEGGFTTFRFTLLPLLICTPILLIFAVLIPHLCFRNLEKHSIVERLRME</sequence>
<dbReference type="Pfam" id="PF02687">
    <property type="entry name" value="FtsX"/>
    <property type="match status" value="1"/>
</dbReference>
<evidence type="ECO:0000256" key="7">
    <source>
        <dbReference type="SAM" id="Phobius"/>
    </source>
</evidence>
<reference evidence="9" key="2">
    <citation type="submission" date="2021-04" db="EMBL/GenBank/DDBJ databases">
        <authorList>
            <person name="Gilroy R."/>
        </authorList>
    </citation>
    <scope>NUCLEOTIDE SEQUENCE</scope>
    <source>
        <strain evidence="9">ChiSxjej3B15-24422</strain>
    </source>
</reference>
<dbReference type="PANTHER" id="PTHR30572">
    <property type="entry name" value="MEMBRANE COMPONENT OF TRANSPORTER-RELATED"/>
    <property type="match status" value="1"/>
</dbReference>
<evidence type="ECO:0000259" key="8">
    <source>
        <dbReference type="Pfam" id="PF02687"/>
    </source>
</evidence>
<accession>A0A9D2C5I9</accession>
<evidence type="ECO:0000256" key="5">
    <source>
        <dbReference type="ARBA" id="ARBA00023136"/>
    </source>
</evidence>
<evidence type="ECO:0000256" key="4">
    <source>
        <dbReference type="ARBA" id="ARBA00022989"/>
    </source>
</evidence>
<name>A0A9D2C5I9_9FIRM</name>
<keyword evidence="2" id="KW-1003">Cell membrane</keyword>
<reference evidence="9" key="1">
    <citation type="journal article" date="2021" name="PeerJ">
        <title>Extensive microbial diversity within the chicken gut microbiome revealed by metagenomics and culture.</title>
        <authorList>
            <person name="Gilroy R."/>
            <person name="Ravi A."/>
            <person name="Getino M."/>
            <person name="Pursley I."/>
            <person name="Horton D.L."/>
            <person name="Alikhan N.F."/>
            <person name="Baker D."/>
            <person name="Gharbi K."/>
            <person name="Hall N."/>
            <person name="Watson M."/>
            <person name="Adriaenssens E.M."/>
            <person name="Foster-Nyarko E."/>
            <person name="Jarju S."/>
            <person name="Secka A."/>
            <person name="Antonio M."/>
            <person name="Oren A."/>
            <person name="Chaudhuri R.R."/>
            <person name="La Ragione R."/>
            <person name="Hildebrand F."/>
            <person name="Pallen M.J."/>
        </authorList>
    </citation>
    <scope>NUCLEOTIDE SEQUENCE</scope>
    <source>
        <strain evidence="9">ChiSxjej3B15-24422</strain>
    </source>
</reference>
<evidence type="ECO:0000256" key="2">
    <source>
        <dbReference type="ARBA" id="ARBA00022475"/>
    </source>
</evidence>
<feature type="transmembrane region" description="Helical" evidence="7">
    <location>
        <begin position="259"/>
        <end position="285"/>
    </location>
</feature>
<evidence type="ECO:0000313" key="10">
    <source>
        <dbReference type="Proteomes" id="UP000824007"/>
    </source>
</evidence>
<dbReference type="Proteomes" id="UP000824007">
    <property type="component" value="Unassembled WGS sequence"/>
</dbReference>
<keyword evidence="4 7" id="KW-1133">Transmembrane helix</keyword>
<dbReference type="GO" id="GO:0005886">
    <property type="term" value="C:plasma membrane"/>
    <property type="evidence" value="ECO:0007669"/>
    <property type="project" value="UniProtKB-SubCell"/>
</dbReference>
<evidence type="ECO:0000313" key="9">
    <source>
        <dbReference type="EMBL" id="HIY59423.1"/>
    </source>
</evidence>
<evidence type="ECO:0000256" key="1">
    <source>
        <dbReference type="ARBA" id="ARBA00004651"/>
    </source>
</evidence>
<dbReference type="EMBL" id="DXDD01000022">
    <property type="protein sequence ID" value="HIY59423.1"/>
    <property type="molecule type" value="Genomic_DNA"/>
</dbReference>
<comment type="caution">
    <text evidence="9">The sequence shown here is derived from an EMBL/GenBank/DDBJ whole genome shotgun (WGS) entry which is preliminary data.</text>
</comment>
<feature type="domain" description="ABC3 transporter permease C-terminal" evidence="8">
    <location>
        <begin position="210"/>
        <end position="324"/>
    </location>
</feature>
<evidence type="ECO:0000256" key="3">
    <source>
        <dbReference type="ARBA" id="ARBA00022692"/>
    </source>
</evidence>
<comment type="subcellular location">
    <subcellularLocation>
        <location evidence="1">Cell membrane</location>
        <topology evidence="1">Multi-pass membrane protein</topology>
    </subcellularLocation>
</comment>
<keyword evidence="5 7" id="KW-0472">Membrane</keyword>
<comment type="similarity">
    <text evidence="6">Belongs to the ABC-4 integral membrane protein family.</text>
</comment>
<dbReference type="InterPro" id="IPR050250">
    <property type="entry name" value="Macrolide_Exporter_MacB"/>
</dbReference>
<dbReference type="InterPro" id="IPR003838">
    <property type="entry name" value="ABC3_permease_C"/>
</dbReference>
<feature type="transmembrane region" description="Helical" evidence="7">
    <location>
        <begin position="297"/>
        <end position="319"/>
    </location>
</feature>
<dbReference type="PANTHER" id="PTHR30572:SF4">
    <property type="entry name" value="ABC TRANSPORTER PERMEASE YTRF"/>
    <property type="match status" value="1"/>
</dbReference>
<dbReference type="AlphaFoldDB" id="A0A9D2C5I9"/>
<keyword evidence="3 7" id="KW-0812">Transmembrane</keyword>
<protein>
    <submittedName>
        <fullName evidence="9">ABC transporter permease</fullName>
    </submittedName>
</protein>
<feature type="transmembrane region" description="Helical" evidence="7">
    <location>
        <begin position="211"/>
        <end position="232"/>
    </location>
</feature>
<gene>
    <name evidence="9" type="ORF">H9831_01875</name>
</gene>
<dbReference type="GO" id="GO:0022857">
    <property type="term" value="F:transmembrane transporter activity"/>
    <property type="evidence" value="ECO:0007669"/>
    <property type="project" value="TreeGrafter"/>
</dbReference>
<evidence type="ECO:0000256" key="6">
    <source>
        <dbReference type="ARBA" id="ARBA00038076"/>
    </source>
</evidence>
<proteinExistence type="inferred from homology"/>